<keyword evidence="2" id="KW-1185">Reference proteome</keyword>
<evidence type="ECO:0000313" key="2">
    <source>
        <dbReference type="Proteomes" id="UP000014680"/>
    </source>
</evidence>
<proteinExistence type="predicted"/>
<gene>
    <name evidence="1" type="ORF">EIN_472530</name>
</gene>
<name>A0A0A1UC98_ENTIV</name>
<accession>A0A0A1UC98</accession>
<evidence type="ECO:0000313" key="1">
    <source>
        <dbReference type="EMBL" id="ELP89895.1"/>
    </source>
</evidence>
<dbReference type="RefSeq" id="XP_004256666.1">
    <property type="nucleotide sequence ID" value="XM_004256618.1"/>
</dbReference>
<dbReference type="OrthoDB" id="27322at2759"/>
<dbReference type="KEGG" id="eiv:EIN_472530"/>
<dbReference type="VEuPathDB" id="AmoebaDB:EIN_472530"/>
<reference evidence="1 2" key="1">
    <citation type="submission" date="2012-10" db="EMBL/GenBank/DDBJ databases">
        <authorList>
            <person name="Zafar N."/>
            <person name="Inman J."/>
            <person name="Hall N."/>
            <person name="Lorenzi H."/>
            <person name="Caler E."/>
        </authorList>
    </citation>
    <scope>NUCLEOTIDE SEQUENCE [LARGE SCALE GENOMIC DNA]</scope>
    <source>
        <strain evidence="1 2">IP1</strain>
    </source>
</reference>
<protein>
    <submittedName>
        <fullName evidence="1">Uncharacterized protein</fullName>
    </submittedName>
</protein>
<dbReference type="AlphaFoldDB" id="A0A0A1UC98"/>
<dbReference type="EMBL" id="KB206559">
    <property type="protein sequence ID" value="ELP89895.1"/>
    <property type="molecule type" value="Genomic_DNA"/>
</dbReference>
<sequence>MTINNKHIEPVFLANIVLYLDSTTTFRNFLNVSEKCRLAVSMLHINPPRVLRYIPFLRKYIPNLETYEGNINEAQNEITKEMVDQITWIDGSQSLVSIRTIHENFKWKIFGVKILGDCLCDLYQLHNVRKVVVVDSFIPTDLLNIVDNPNLQCITKMIFYNNQLTCQQKDALEQCAEKCRQIMFKVITNTDKNNYNIPTRSHNLEVVDYKLFIKTKDEKIEQNKSDISKQSVGVLDEISMKDVIYKYRDLKVSKLKLSIEENTLEHINFKGTGFQNIELILNTGLPIKFIEEKFTKSLSVTSKHVEIDTENVNLPNIKNLKVEGNIILKKTDKKEYFFRPNSKLIDFEFITENKQNIFFDFCNCFESLKTISISCGSHKFDFQNFKWLESIKVVCYSTLKCEVILPKKYYNTVFTRSGNWVSFDSRYSRRLSVESIYAPIELENFEHFTEVTLKGKVNRVDLNKCAICRKLRILSTQKAENKTIVCAPKSDNNYFEQNTFLASKPYLYVTNKKIVAAEVLEISGNVDFEDIENTIFCVVDNTEFSILSPFINKITVFGGRKNKQNWDTTYYDNSQIKEIIESNKDVYKFMKTPIIKSELDHLCNIFIVKPFKKTTKEKIKVYKKNVETMDYNTIEIFDDVECEDEEYCEEEMLDESASKYLV</sequence>
<organism evidence="1 2">
    <name type="scientific">Entamoeba invadens IP1</name>
    <dbReference type="NCBI Taxonomy" id="370355"/>
    <lineage>
        <taxon>Eukaryota</taxon>
        <taxon>Amoebozoa</taxon>
        <taxon>Evosea</taxon>
        <taxon>Archamoebae</taxon>
        <taxon>Mastigamoebida</taxon>
        <taxon>Entamoebidae</taxon>
        <taxon>Entamoeba</taxon>
    </lineage>
</organism>
<dbReference type="GeneID" id="14888888"/>
<dbReference type="Proteomes" id="UP000014680">
    <property type="component" value="Unassembled WGS sequence"/>
</dbReference>